<keyword evidence="8" id="KW-1185">Reference proteome</keyword>
<accession>A0A8H5D2J2</accession>
<feature type="transmembrane region" description="Helical" evidence="5">
    <location>
        <begin position="198"/>
        <end position="217"/>
    </location>
</feature>
<evidence type="ECO:0000313" key="8">
    <source>
        <dbReference type="Proteomes" id="UP000559256"/>
    </source>
</evidence>
<dbReference type="PANTHER" id="PTHR11132">
    <property type="entry name" value="SOLUTE CARRIER FAMILY 35"/>
    <property type="match status" value="1"/>
</dbReference>
<feature type="domain" description="Sugar phosphate transporter" evidence="6">
    <location>
        <begin position="333"/>
        <end position="453"/>
    </location>
</feature>
<organism evidence="7 8">
    <name type="scientific">Tetrapyrgos nigripes</name>
    <dbReference type="NCBI Taxonomy" id="182062"/>
    <lineage>
        <taxon>Eukaryota</taxon>
        <taxon>Fungi</taxon>
        <taxon>Dikarya</taxon>
        <taxon>Basidiomycota</taxon>
        <taxon>Agaricomycotina</taxon>
        <taxon>Agaricomycetes</taxon>
        <taxon>Agaricomycetidae</taxon>
        <taxon>Agaricales</taxon>
        <taxon>Marasmiineae</taxon>
        <taxon>Marasmiaceae</taxon>
        <taxon>Tetrapyrgos</taxon>
    </lineage>
</organism>
<feature type="transmembrane region" description="Helical" evidence="5">
    <location>
        <begin position="137"/>
        <end position="153"/>
    </location>
</feature>
<evidence type="ECO:0000256" key="2">
    <source>
        <dbReference type="ARBA" id="ARBA00022692"/>
    </source>
</evidence>
<dbReference type="Pfam" id="PF03151">
    <property type="entry name" value="TPT"/>
    <property type="match status" value="2"/>
</dbReference>
<evidence type="ECO:0000313" key="7">
    <source>
        <dbReference type="EMBL" id="KAF5352023.1"/>
    </source>
</evidence>
<feature type="transmembrane region" description="Helical" evidence="5">
    <location>
        <begin position="253"/>
        <end position="271"/>
    </location>
</feature>
<feature type="transmembrane region" description="Helical" evidence="5">
    <location>
        <begin position="229"/>
        <end position="246"/>
    </location>
</feature>
<evidence type="ECO:0000256" key="5">
    <source>
        <dbReference type="SAM" id="Phobius"/>
    </source>
</evidence>
<evidence type="ECO:0000259" key="6">
    <source>
        <dbReference type="Pfam" id="PF03151"/>
    </source>
</evidence>
<feature type="transmembrane region" description="Helical" evidence="5">
    <location>
        <begin position="437"/>
        <end position="456"/>
    </location>
</feature>
<dbReference type="EMBL" id="JAACJM010000068">
    <property type="protein sequence ID" value="KAF5352023.1"/>
    <property type="molecule type" value="Genomic_DNA"/>
</dbReference>
<evidence type="ECO:0000256" key="3">
    <source>
        <dbReference type="ARBA" id="ARBA00022989"/>
    </source>
</evidence>
<feature type="transmembrane region" description="Helical" evidence="5">
    <location>
        <begin position="410"/>
        <end position="431"/>
    </location>
</feature>
<name>A0A8H5D2J2_9AGAR</name>
<keyword evidence="2 5" id="KW-0812">Transmembrane</keyword>
<protein>
    <recommendedName>
        <fullName evidence="6">Sugar phosphate transporter domain-containing protein</fullName>
    </recommendedName>
</protein>
<proteinExistence type="predicted"/>
<keyword evidence="4 5" id="KW-0472">Membrane</keyword>
<feature type="domain" description="Sugar phosphate transporter" evidence="6">
    <location>
        <begin position="138"/>
        <end position="298"/>
    </location>
</feature>
<dbReference type="AlphaFoldDB" id="A0A8H5D2J2"/>
<dbReference type="SUPFAM" id="SSF103481">
    <property type="entry name" value="Multidrug resistance efflux transporter EmrE"/>
    <property type="match status" value="1"/>
</dbReference>
<dbReference type="InterPro" id="IPR050186">
    <property type="entry name" value="TPT_transporter"/>
</dbReference>
<reference evidence="7 8" key="1">
    <citation type="journal article" date="2020" name="ISME J.">
        <title>Uncovering the hidden diversity of litter-decomposition mechanisms in mushroom-forming fungi.</title>
        <authorList>
            <person name="Floudas D."/>
            <person name="Bentzer J."/>
            <person name="Ahren D."/>
            <person name="Johansson T."/>
            <person name="Persson P."/>
            <person name="Tunlid A."/>
        </authorList>
    </citation>
    <scope>NUCLEOTIDE SEQUENCE [LARGE SCALE GENOMIC DNA]</scope>
    <source>
        <strain evidence="7 8">CBS 291.85</strain>
    </source>
</reference>
<evidence type="ECO:0000256" key="4">
    <source>
        <dbReference type="ARBA" id="ARBA00023136"/>
    </source>
</evidence>
<comment type="subcellular location">
    <subcellularLocation>
        <location evidence="1">Membrane</location>
        <topology evidence="1">Multi-pass membrane protein</topology>
    </subcellularLocation>
</comment>
<sequence length="475" mass="52394">MSQYLHRPASYKGSSYAYQSSFEFPTSSRSPMQTVTVTEEMPCLGSGDYRVGRKAERLSLNLSEGVKRSTSREPTPRFTSVQQRAFHVEPYPPSASLQQEFLLSEKSDQILPLASPPASSNFPRSPSPLQKFYDSRLLWLALYFVFNLGLTLYNKIVLVRFPFPYTLTAVHALFGALGSWLLAYTGVHTPSKLSRKQFTVLLIFSSLYTINIAVSNLSLQLVTIPFHQVVRAATPIFVIVLSAVFFGKSSSSAKIAALIPVIMGVAIATYGDYYFTTWGLLLTLLGTLLAALKTIFTNVLQSPSKPLTASQSQSSHPSALLLKISRFSPTTLLSNARLQLHPLDLLNLLSPLAFIQCLILAQLTGEMGKVQVYFVQEMTRWKLFSLALNGCIAFGLNVVSFSANKKVGALGITVAANVKQVLTILIAVFLFNLTITPMNMGGILLTLMGGAWYARVEYIEKEMKRKATQGVSCYF</sequence>
<feature type="transmembrane region" description="Helical" evidence="5">
    <location>
        <begin position="165"/>
        <end position="186"/>
    </location>
</feature>
<feature type="transmembrane region" description="Helical" evidence="5">
    <location>
        <begin position="277"/>
        <end position="296"/>
    </location>
</feature>
<comment type="caution">
    <text evidence="7">The sequence shown here is derived from an EMBL/GenBank/DDBJ whole genome shotgun (WGS) entry which is preliminary data.</text>
</comment>
<dbReference type="InterPro" id="IPR037185">
    <property type="entry name" value="EmrE-like"/>
</dbReference>
<gene>
    <name evidence="7" type="ORF">D9758_009410</name>
</gene>
<dbReference type="GO" id="GO:0016020">
    <property type="term" value="C:membrane"/>
    <property type="evidence" value="ECO:0007669"/>
    <property type="project" value="UniProtKB-SubCell"/>
</dbReference>
<dbReference type="InterPro" id="IPR004853">
    <property type="entry name" value="Sugar_P_trans_dom"/>
</dbReference>
<dbReference type="Proteomes" id="UP000559256">
    <property type="component" value="Unassembled WGS sequence"/>
</dbReference>
<evidence type="ECO:0000256" key="1">
    <source>
        <dbReference type="ARBA" id="ARBA00004141"/>
    </source>
</evidence>
<keyword evidence="3 5" id="KW-1133">Transmembrane helix</keyword>
<dbReference type="OrthoDB" id="10261634at2759"/>
<feature type="transmembrane region" description="Helical" evidence="5">
    <location>
        <begin position="345"/>
        <end position="363"/>
    </location>
</feature>
<feature type="transmembrane region" description="Helical" evidence="5">
    <location>
        <begin position="383"/>
        <end position="403"/>
    </location>
</feature>